<sequence>MFKSLAVFAIAFTFVAQVVAVPQLASSSPSPTPTPTGCKSNANCKKGYHCCGFAPQIHADCLPIGTVC</sequence>
<dbReference type="EMBL" id="ML213599">
    <property type="protein sequence ID" value="TFK39616.1"/>
    <property type="molecule type" value="Genomic_DNA"/>
</dbReference>
<dbReference type="Proteomes" id="UP000308652">
    <property type="component" value="Unassembled WGS sequence"/>
</dbReference>
<gene>
    <name evidence="2" type="ORF">BDQ12DRAFT_682091</name>
</gene>
<dbReference type="AlphaFoldDB" id="A0A5C3M5F4"/>
<evidence type="ECO:0008006" key="4">
    <source>
        <dbReference type="Google" id="ProtNLM"/>
    </source>
</evidence>
<keyword evidence="1" id="KW-0732">Signal</keyword>
<feature type="chain" id="PRO_5022793549" description="Granulins domain-containing protein" evidence="1">
    <location>
        <begin position="21"/>
        <end position="68"/>
    </location>
</feature>
<accession>A0A5C3M5F4</accession>
<evidence type="ECO:0000313" key="2">
    <source>
        <dbReference type="EMBL" id="TFK39616.1"/>
    </source>
</evidence>
<evidence type="ECO:0000313" key="3">
    <source>
        <dbReference type="Proteomes" id="UP000308652"/>
    </source>
</evidence>
<proteinExistence type="predicted"/>
<feature type="signal peptide" evidence="1">
    <location>
        <begin position="1"/>
        <end position="20"/>
    </location>
</feature>
<protein>
    <recommendedName>
        <fullName evidence="4">Granulins domain-containing protein</fullName>
    </recommendedName>
</protein>
<evidence type="ECO:0000256" key="1">
    <source>
        <dbReference type="SAM" id="SignalP"/>
    </source>
</evidence>
<name>A0A5C3M5F4_9AGAR</name>
<organism evidence="2 3">
    <name type="scientific">Crucibulum laeve</name>
    <dbReference type="NCBI Taxonomy" id="68775"/>
    <lineage>
        <taxon>Eukaryota</taxon>
        <taxon>Fungi</taxon>
        <taxon>Dikarya</taxon>
        <taxon>Basidiomycota</taxon>
        <taxon>Agaricomycotina</taxon>
        <taxon>Agaricomycetes</taxon>
        <taxon>Agaricomycetidae</taxon>
        <taxon>Agaricales</taxon>
        <taxon>Agaricineae</taxon>
        <taxon>Nidulariaceae</taxon>
        <taxon>Crucibulum</taxon>
    </lineage>
</organism>
<keyword evidence="3" id="KW-1185">Reference proteome</keyword>
<reference evidence="2 3" key="1">
    <citation type="journal article" date="2019" name="Nat. Ecol. Evol.">
        <title>Megaphylogeny resolves global patterns of mushroom evolution.</title>
        <authorList>
            <person name="Varga T."/>
            <person name="Krizsan K."/>
            <person name="Foldi C."/>
            <person name="Dima B."/>
            <person name="Sanchez-Garcia M."/>
            <person name="Sanchez-Ramirez S."/>
            <person name="Szollosi G.J."/>
            <person name="Szarkandi J.G."/>
            <person name="Papp V."/>
            <person name="Albert L."/>
            <person name="Andreopoulos W."/>
            <person name="Angelini C."/>
            <person name="Antonin V."/>
            <person name="Barry K.W."/>
            <person name="Bougher N.L."/>
            <person name="Buchanan P."/>
            <person name="Buyck B."/>
            <person name="Bense V."/>
            <person name="Catcheside P."/>
            <person name="Chovatia M."/>
            <person name="Cooper J."/>
            <person name="Damon W."/>
            <person name="Desjardin D."/>
            <person name="Finy P."/>
            <person name="Geml J."/>
            <person name="Haridas S."/>
            <person name="Hughes K."/>
            <person name="Justo A."/>
            <person name="Karasinski D."/>
            <person name="Kautmanova I."/>
            <person name="Kiss B."/>
            <person name="Kocsube S."/>
            <person name="Kotiranta H."/>
            <person name="LaButti K.M."/>
            <person name="Lechner B.E."/>
            <person name="Liimatainen K."/>
            <person name="Lipzen A."/>
            <person name="Lukacs Z."/>
            <person name="Mihaltcheva S."/>
            <person name="Morgado L.N."/>
            <person name="Niskanen T."/>
            <person name="Noordeloos M.E."/>
            <person name="Ohm R.A."/>
            <person name="Ortiz-Santana B."/>
            <person name="Ovrebo C."/>
            <person name="Racz N."/>
            <person name="Riley R."/>
            <person name="Savchenko A."/>
            <person name="Shiryaev A."/>
            <person name="Soop K."/>
            <person name="Spirin V."/>
            <person name="Szebenyi C."/>
            <person name="Tomsovsky M."/>
            <person name="Tulloss R.E."/>
            <person name="Uehling J."/>
            <person name="Grigoriev I.V."/>
            <person name="Vagvolgyi C."/>
            <person name="Papp T."/>
            <person name="Martin F.M."/>
            <person name="Miettinen O."/>
            <person name="Hibbett D.S."/>
            <person name="Nagy L.G."/>
        </authorList>
    </citation>
    <scope>NUCLEOTIDE SEQUENCE [LARGE SCALE GENOMIC DNA]</scope>
    <source>
        <strain evidence="2 3">CBS 166.37</strain>
    </source>
</reference>